<accession>A0A1X7D4Q4</accession>
<keyword evidence="2" id="KW-0812">Transmembrane</keyword>
<evidence type="ECO:0000313" key="4">
    <source>
        <dbReference type="Proteomes" id="UP000192903"/>
    </source>
</evidence>
<organism evidence="3 4">
    <name type="scientific">Xaviernesmea oryzae</name>
    <dbReference type="NCBI Taxonomy" id="464029"/>
    <lineage>
        <taxon>Bacteria</taxon>
        <taxon>Pseudomonadati</taxon>
        <taxon>Pseudomonadota</taxon>
        <taxon>Alphaproteobacteria</taxon>
        <taxon>Hyphomicrobiales</taxon>
        <taxon>Rhizobiaceae</taxon>
        <taxon>Rhizobium/Agrobacterium group</taxon>
        <taxon>Xaviernesmea</taxon>
    </lineage>
</organism>
<evidence type="ECO:0000313" key="3">
    <source>
        <dbReference type="EMBL" id="SMF08453.1"/>
    </source>
</evidence>
<dbReference type="AlphaFoldDB" id="A0A1X7D4Q4"/>
<dbReference type="STRING" id="464029.SAMN02982989_4998"/>
<sequence>MADNFWFMVVALGPVLLGGAIAYALLQRRRLSPGEERRQEKAVEDLYDKPPGGREPHSHSR</sequence>
<evidence type="ECO:0000256" key="2">
    <source>
        <dbReference type="SAM" id="Phobius"/>
    </source>
</evidence>
<dbReference type="OrthoDB" id="8402715at2"/>
<keyword evidence="2" id="KW-0472">Membrane</keyword>
<feature type="region of interest" description="Disordered" evidence="1">
    <location>
        <begin position="32"/>
        <end position="61"/>
    </location>
</feature>
<gene>
    <name evidence="3" type="ORF">SAMN02982989_4998</name>
</gene>
<feature type="transmembrane region" description="Helical" evidence="2">
    <location>
        <begin position="6"/>
        <end position="26"/>
    </location>
</feature>
<evidence type="ECO:0000256" key="1">
    <source>
        <dbReference type="SAM" id="MobiDB-lite"/>
    </source>
</evidence>
<proteinExistence type="predicted"/>
<dbReference type="EMBL" id="FXAF01000002">
    <property type="protein sequence ID" value="SMF08453.1"/>
    <property type="molecule type" value="Genomic_DNA"/>
</dbReference>
<name>A0A1X7D4Q4_9HYPH</name>
<keyword evidence="2" id="KW-1133">Transmembrane helix</keyword>
<keyword evidence="4" id="KW-1185">Reference proteome</keyword>
<dbReference type="RefSeq" id="WP_085420387.1">
    <property type="nucleotide sequence ID" value="NZ_FXAF01000002.1"/>
</dbReference>
<dbReference type="Proteomes" id="UP000192903">
    <property type="component" value="Unassembled WGS sequence"/>
</dbReference>
<reference evidence="4" key="1">
    <citation type="submission" date="2017-04" db="EMBL/GenBank/DDBJ databases">
        <authorList>
            <person name="Varghese N."/>
            <person name="Submissions S."/>
        </authorList>
    </citation>
    <scope>NUCLEOTIDE SEQUENCE [LARGE SCALE GENOMIC DNA]</scope>
    <source>
        <strain evidence="4">B4P</strain>
    </source>
</reference>
<protein>
    <submittedName>
        <fullName evidence="3">Uncharacterized protein</fullName>
    </submittedName>
</protein>